<reference evidence="8 9" key="1">
    <citation type="submission" date="2021-03" db="EMBL/GenBank/DDBJ databases">
        <title>Sequencing the genomes of 1000 actinobacteria strains.</title>
        <authorList>
            <person name="Klenk H.-P."/>
        </authorList>
    </citation>
    <scope>NUCLEOTIDE SEQUENCE [LARGE SCALE GENOMIC DNA]</scope>
    <source>
        <strain evidence="8 9">DSM 45516</strain>
    </source>
</reference>
<dbReference type="PROSITE" id="PS00059">
    <property type="entry name" value="ADH_ZINC"/>
    <property type="match status" value="1"/>
</dbReference>
<name>A0ABS4QST1_9NOCA</name>
<protein>
    <submittedName>
        <fullName evidence="8">Zn-dependent alcohol dehydrogenase</fullName>
    </submittedName>
</protein>
<evidence type="ECO:0000256" key="3">
    <source>
        <dbReference type="ARBA" id="ARBA00022833"/>
    </source>
</evidence>
<dbReference type="PANTHER" id="PTHR43880">
    <property type="entry name" value="ALCOHOL DEHYDROGENASE"/>
    <property type="match status" value="1"/>
</dbReference>
<dbReference type="PANTHER" id="PTHR43880:SF12">
    <property type="entry name" value="ALCOHOL DEHYDROGENASE CLASS-3"/>
    <property type="match status" value="1"/>
</dbReference>
<dbReference type="InterPro" id="IPR002328">
    <property type="entry name" value="ADH_Zn_CS"/>
</dbReference>
<dbReference type="EMBL" id="JAGGMR010000001">
    <property type="protein sequence ID" value="MBP2194225.1"/>
    <property type="molecule type" value="Genomic_DNA"/>
</dbReference>
<evidence type="ECO:0000256" key="4">
    <source>
        <dbReference type="ARBA" id="ARBA00023002"/>
    </source>
</evidence>
<comment type="cofactor">
    <cofactor evidence="6">
        <name>Zn(2+)</name>
        <dbReference type="ChEBI" id="CHEBI:29105"/>
    </cofactor>
</comment>
<keyword evidence="4" id="KW-0560">Oxidoreductase</keyword>
<evidence type="ECO:0000259" key="7">
    <source>
        <dbReference type="SMART" id="SM00829"/>
    </source>
</evidence>
<dbReference type="InterPro" id="IPR036291">
    <property type="entry name" value="NAD(P)-bd_dom_sf"/>
</dbReference>
<evidence type="ECO:0000256" key="2">
    <source>
        <dbReference type="ARBA" id="ARBA00022723"/>
    </source>
</evidence>
<proteinExistence type="inferred from homology"/>
<dbReference type="SUPFAM" id="SSF51735">
    <property type="entry name" value="NAD(P)-binding Rossmann-fold domains"/>
    <property type="match status" value="1"/>
</dbReference>
<organism evidence="8 9">
    <name type="scientific">Nocardia goodfellowii</name>
    <dbReference type="NCBI Taxonomy" id="882446"/>
    <lineage>
        <taxon>Bacteria</taxon>
        <taxon>Bacillati</taxon>
        <taxon>Actinomycetota</taxon>
        <taxon>Actinomycetes</taxon>
        <taxon>Mycobacteriales</taxon>
        <taxon>Nocardiaceae</taxon>
        <taxon>Nocardia</taxon>
    </lineage>
</organism>
<dbReference type="InterPro" id="IPR020843">
    <property type="entry name" value="ER"/>
</dbReference>
<evidence type="ECO:0000313" key="8">
    <source>
        <dbReference type="EMBL" id="MBP2194225.1"/>
    </source>
</evidence>
<dbReference type="InterPro" id="IPR013154">
    <property type="entry name" value="ADH-like_N"/>
</dbReference>
<dbReference type="Pfam" id="PF00107">
    <property type="entry name" value="ADH_zinc_N"/>
    <property type="match status" value="1"/>
</dbReference>
<dbReference type="InterPro" id="IPR013149">
    <property type="entry name" value="ADH-like_C"/>
</dbReference>
<dbReference type="Proteomes" id="UP001519325">
    <property type="component" value="Unassembled WGS sequence"/>
</dbReference>
<dbReference type="InterPro" id="IPR011032">
    <property type="entry name" value="GroES-like_sf"/>
</dbReference>
<evidence type="ECO:0000256" key="6">
    <source>
        <dbReference type="RuleBase" id="RU361277"/>
    </source>
</evidence>
<feature type="domain" description="Enoyl reductase (ER)" evidence="7">
    <location>
        <begin position="18"/>
        <end position="365"/>
    </location>
</feature>
<gene>
    <name evidence="8" type="ORF">BJ987_007126</name>
</gene>
<keyword evidence="3 6" id="KW-0862">Zinc</keyword>
<keyword evidence="9" id="KW-1185">Reference proteome</keyword>
<keyword evidence="2 6" id="KW-0479">Metal-binding</keyword>
<evidence type="ECO:0000256" key="5">
    <source>
        <dbReference type="ARBA" id="ARBA00023027"/>
    </source>
</evidence>
<sequence length="374" mass="39327">MQITGAVLEEIGRDRPFAETRPITIARLELGEPGPTELLVRIEAAGVCHSDLSVVDGNRVRPVPMLLGHEAAGIVVRTGSGATDLAVGQRVVMSFLPRCEQCPACAEGGRLPCPAGSRTNNAGELLHHRGHLSRDGERIHHHLGVSGFATHAIVDRASVVPVDSDVPPDVAALFGCAVLTGGGAVLNVARPGPGDDVMVVGLGGVGMAAVLVAKALGVRRVIAVDSLRAKAEQARTLGADLVYTPDELSEKGIRARYVIECAGHPRAFETAYAATAVGGTTITVGLPGPDALASISPLTLTAEARTVVGSYLGSALPSRDIPRYVRMWRDGLLPVEQLISDRIELSRINEAMDRLADGRAIRQIITFDEVETAR</sequence>
<dbReference type="Gene3D" id="3.90.180.10">
    <property type="entry name" value="Medium-chain alcohol dehydrogenases, catalytic domain"/>
    <property type="match status" value="1"/>
</dbReference>
<comment type="caution">
    <text evidence="8">The sequence shown here is derived from an EMBL/GenBank/DDBJ whole genome shotgun (WGS) entry which is preliminary data.</text>
</comment>
<comment type="similarity">
    <text evidence="1 6">Belongs to the zinc-containing alcohol dehydrogenase family.</text>
</comment>
<evidence type="ECO:0000313" key="9">
    <source>
        <dbReference type="Proteomes" id="UP001519325"/>
    </source>
</evidence>
<dbReference type="SMART" id="SM00829">
    <property type="entry name" value="PKS_ER"/>
    <property type="match status" value="1"/>
</dbReference>
<dbReference type="Pfam" id="PF08240">
    <property type="entry name" value="ADH_N"/>
    <property type="match status" value="1"/>
</dbReference>
<dbReference type="Gene3D" id="3.40.50.720">
    <property type="entry name" value="NAD(P)-binding Rossmann-like Domain"/>
    <property type="match status" value="1"/>
</dbReference>
<dbReference type="SUPFAM" id="SSF50129">
    <property type="entry name" value="GroES-like"/>
    <property type="match status" value="2"/>
</dbReference>
<accession>A0ABS4QST1</accession>
<dbReference type="RefSeq" id="WP_209897378.1">
    <property type="nucleotide sequence ID" value="NZ_JAGGMR010000001.1"/>
</dbReference>
<keyword evidence="5" id="KW-0520">NAD</keyword>
<evidence type="ECO:0000256" key="1">
    <source>
        <dbReference type="ARBA" id="ARBA00008072"/>
    </source>
</evidence>